<keyword evidence="1" id="KW-0143">Chaperone</keyword>
<dbReference type="PANTHER" id="PTHR44873">
    <property type="entry name" value="DNAJ HOMOLOG SUBFAMILY C MEMBER 30, MITOCHONDRIAL"/>
    <property type="match status" value="1"/>
</dbReference>
<feature type="compositionally biased region" description="Polar residues" evidence="2">
    <location>
        <begin position="336"/>
        <end position="353"/>
    </location>
</feature>
<dbReference type="SMART" id="SM00271">
    <property type="entry name" value="DnaJ"/>
    <property type="match status" value="1"/>
</dbReference>
<feature type="region of interest" description="Disordered" evidence="2">
    <location>
        <begin position="189"/>
        <end position="367"/>
    </location>
</feature>
<name>A0A3M3Q8W1_PSECA</name>
<dbReference type="Pfam" id="PF00226">
    <property type="entry name" value="DnaJ"/>
    <property type="match status" value="1"/>
</dbReference>
<dbReference type="PROSITE" id="PS50076">
    <property type="entry name" value="DNAJ_2"/>
    <property type="match status" value="1"/>
</dbReference>
<dbReference type="PROSITE" id="PS00636">
    <property type="entry name" value="DNAJ_1"/>
    <property type="match status" value="1"/>
</dbReference>
<evidence type="ECO:0000256" key="2">
    <source>
        <dbReference type="SAM" id="MobiDB-lite"/>
    </source>
</evidence>
<dbReference type="InterPro" id="IPR053025">
    <property type="entry name" value="Mito_ATP_Synthase-Asso"/>
</dbReference>
<dbReference type="InterPro" id="IPR036869">
    <property type="entry name" value="J_dom_sf"/>
</dbReference>
<dbReference type="EMBL" id="RBPH01000158">
    <property type="protein sequence ID" value="RMN80253.1"/>
    <property type="molecule type" value="Genomic_DNA"/>
</dbReference>
<accession>A0A3M3Q8W1</accession>
<evidence type="ECO:0000313" key="7">
    <source>
        <dbReference type="Proteomes" id="UP000270524"/>
    </source>
</evidence>
<dbReference type="EMBL" id="RBPJ01000076">
    <property type="protein sequence ID" value="RMO01165.1"/>
    <property type="molecule type" value="Genomic_DNA"/>
</dbReference>
<evidence type="ECO:0000256" key="1">
    <source>
        <dbReference type="ARBA" id="ARBA00023186"/>
    </source>
</evidence>
<dbReference type="Proteomes" id="UP000270524">
    <property type="component" value="Unassembled WGS sequence"/>
</dbReference>
<protein>
    <submittedName>
        <fullName evidence="5">Type III effector HopI1</fullName>
    </submittedName>
</protein>
<organism evidence="5 7">
    <name type="scientific">Pseudomonas cannabina</name>
    <dbReference type="NCBI Taxonomy" id="86840"/>
    <lineage>
        <taxon>Bacteria</taxon>
        <taxon>Pseudomonadati</taxon>
        <taxon>Pseudomonadota</taxon>
        <taxon>Gammaproteobacteria</taxon>
        <taxon>Pseudomonadales</taxon>
        <taxon>Pseudomonadaceae</taxon>
        <taxon>Pseudomonas</taxon>
    </lineage>
</organism>
<reference evidence="6 7" key="1">
    <citation type="submission" date="2018-08" db="EMBL/GenBank/DDBJ databases">
        <title>Recombination of ecologically and evolutionarily significant loci maintains genetic cohesion in the Pseudomonas syringae species complex.</title>
        <authorList>
            <person name="Dillon M."/>
            <person name="Thakur S."/>
            <person name="Almeida R.N.D."/>
            <person name="Weir B.S."/>
            <person name="Guttman D.S."/>
        </authorList>
    </citation>
    <scope>NUCLEOTIDE SEQUENCE [LARGE SCALE GENOMIC DNA]</scope>
    <source>
        <strain evidence="4 6">ICMP 15201</strain>
        <strain evidence="5 7">ICMP 15203</strain>
    </source>
</reference>
<dbReference type="PANTHER" id="PTHR44873:SF1">
    <property type="entry name" value="DNAJ HOMOLOG SUBFAMILY C MEMBER 30, MITOCHONDRIAL"/>
    <property type="match status" value="1"/>
</dbReference>
<evidence type="ECO:0000313" key="5">
    <source>
        <dbReference type="EMBL" id="RMO01165.1"/>
    </source>
</evidence>
<evidence type="ECO:0000259" key="3">
    <source>
        <dbReference type="PROSITE" id="PS50076"/>
    </source>
</evidence>
<sequence length="445" mass="47321">MDHTGDINSWGSNMINLSNLSAVATSVARAALGESNTSKINHAFDVASHIAGQTALRVGNSLLEQINRLNERQQQGLSEILKALRGEKPVDGVHTHSGGGLFKLARAAFDVVSVVWERDKLKPHVMSFLKALDSQGRTLFSLGKEMAKAFAESVQGPDKNNGKTESSPYASFASKVGMSKVVQRLFNELGRPGAERVRRPTSGPAPRPGGAEQQARPETPPRTRPQANGAPPPPPKAEPRPSSGRPGGAQQQARPETPPRSRPQTNSAPPPPRAEPRPASGRPGGAQQQARPETPPRSRPQTNSAPPPPKAEPRPSSGRPGGAQQQARPETPPRSRPQTNNAPPPRSNNTAGASASAKVGESGPAKPAVKPLYEWLGLSDMTASPAAVKKAYYNASMKHHPDKNPGDAGATARFQDISNAFSILSDPEKRKAYDSGRMNEKGQYV</sequence>
<proteinExistence type="predicted"/>
<gene>
    <name evidence="5" type="ORF">ALQ51_02148</name>
    <name evidence="4" type="ORF">ALQ53_00641</name>
</gene>
<dbReference type="Gene3D" id="1.10.287.110">
    <property type="entry name" value="DnaJ domain"/>
    <property type="match status" value="1"/>
</dbReference>
<dbReference type="InterPro" id="IPR001623">
    <property type="entry name" value="DnaJ_domain"/>
</dbReference>
<dbReference type="Proteomes" id="UP000269335">
    <property type="component" value="Unassembled WGS sequence"/>
</dbReference>
<dbReference type="AlphaFoldDB" id="A0A3M3Q8W1"/>
<evidence type="ECO:0000313" key="6">
    <source>
        <dbReference type="Proteomes" id="UP000269335"/>
    </source>
</evidence>
<dbReference type="PRINTS" id="PR01217">
    <property type="entry name" value="PRICHEXTENSN"/>
</dbReference>
<dbReference type="CDD" id="cd06257">
    <property type="entry name" value="DnaJ"/>
    <property type="match status" value="1"/>
</dbReference>
<dbReference type="PRINTS" id="PR00625">
    <property type="entry name" value="JDOMAIN"/>
</dbReference>
<dbReference type="InterPro" id="IPR018253">
    <property type="entry name" value="DnaJ_domain_CS"/>
</dbReference>
<feature type="domain" description="J" evidence="3">
    <location>
        <begin position="371"/>
        <end position="437"/>
    </location>
</feature>
<evidence type="ECO:0000313" key="4">
    <source>
        <dbReference type="EMBL" id="RMN80253.1"/>
    </source>
</evidence>
<dbReference type="SUPFAM" id="SSF46565">
    <property type="entry name" value="Chaperone J-domain"/>
    <property type="match status" value="1"/>
</dbReference>
<comment type="caution">
    <text evidence="5">The sequence shown here is derived from an EMBL/GenBank/DDBJ whole genome shotgun (WGS) entry which is preliminary data.</text>
</comment>